<dbReference type="InterPro" id="IPR000873">
    <property type="entry name" value="AMP-dep_synth/lig_dom"/>
</dbReference>
<protein>
    <submittedName>
        <fullName evidence="2">Putative fatty-acid--CoA ligase</fullName>
    </submittedName>
</protein>
<dbReference type="AlphaFoldDB" id="A0A6G9CXL5"/>
<accession>A0A6G9CXL5</accession>
<dbReference type="Gene3D" id="3.40.50.12780">
    <property type="entry name" value="N-terminal domain of ligase-like"/>
    <property type="match status" value="1"/>
</dbReference>
<dbReference type="SUPFAM" id="SSF56801">
    <property type="entry name" value="Acetyl-CoA synthetase-like"/>
    <property type="match status" value="1"/>
</dbReference>
<proteinExistence type="predicted"/>
<dbReference type="GO" id="GO:0016405">
    <property type="term" value="F:CoA-ligase activity"/>
    <property type="evidence" value="ECO:0007669"/>
    <property type="project" value="TreeGrafter"/>
</dbReference>
<dbReference type="EMBL" id="CP050124">
    <property type="protein sequence ID" value="QIP41560.1"/>
    <property type="molecule type" value="Genomic_DNA"/>
</dbReference>
<dbReference type="PANTHER" id="PTHR24096:SF267">
    <property type="entry name" value="MALONATE--COA LIGASE ACSF3, MITOCHONDRIAL"/>
    <property type="match status" value="1"/>
</dbReference>
<dbReference type="PANTHER" id="PTHR24096">
    <property type="entry name" value="LONG-CHAIN-FATTY-ACID--COA LIGASE"/>
    <property type="match status" value="1"/>
</dbReference>
<evidence type="ECO:0000313" key="2">
    <source>
        <dbReference type="EMBL" id="QIP41560.1"/>
    </source>
</evidence>
<organism evidence="2 3">
    <name type="scientific">Rhodococcus erythropolis</name>
    <name type="common">Arthrobacter picolinophilus</name>
    <dbReference type="NCBI Taxonomy" id="1833"/>
    <lineage>
        <taxon>Bacteria</taxon>
        <taxon>Bacillati</taxon>
        <taxon>Actinomycetota</taxon>
        <taxon>Actinomycetes</taxon>
        <taxon>Mycobacteriales</taxon>
        <taxon>Nocardiaceae</taxon>
        <taxon>Rhodococcus</taxon>
        <taxon>Rhodococcus erythropolis group</taxon>
    </lineage>
</organism>
<sequence length="401" mass="42590">MEVSMRSTLVEYPCSTQLLADARVTRAGDGVLRYSQLDPSLSELLDIAVHRFSSRIAVEEVDGEQVTFAELWAEASRVAGGLKSRGVEIGDRVAIRVAAGVRWMEACLGVILAGGVPVSVGVHLSDDAADFVIADSGSVLVLDGELPHGVPFIDDGAAPEEMAILAYTADSSGEMLGVELSNENVLSAIVGILHSRDYGVEGVRNLLVDNDFKSVRQFVHVLATLVVGGTVVLAGDFWRESVHTVDIVTGLPEDLLEPRLLTLGPAARAGSRSVQWIDCSGSPITAEQEAKLLTLFPAARHVIGWGKTETCGAGLILPTESAPTHLGSVGIAFGGMEVALYGPDAPGGFGELLCRGPSVTRRYWNSPQATSTRFTQGWFCTHDTAQIDPDGFVRIVERNVA</sequence>
<reference evidence="2 3" key="1">
    <citation type="submission" date="2020-03" db="EMBL/GenBank/DDBJ databases">
        <title>Screen low temperature-resistant strains for efficient degradation of petroleum hydrocarbons under the low temperature.</title>
        <authorList>
            <person name="Wang Y."/>
            <person name="Chen J."/>
        </authorList>
    </citation>
    <scope>NUCLEOTIDE SEQUENCE [LARGE SCALE GENOMIC DNA]</scope>
    <source>
        <strain evidence="2 3">KB1</strain>
    </source>
</reference>
<keyword evidence="2" id="KW-0436">Ligase</keyword>
<name>A0A6G9CXL5_RHOER</name>
<feature type="domain" description="AMP-dependent synthetase/ligase" evidence="1">
    <location>
        <begin position="48"/>
        <end position="142"/>
    </location>
</feature>
<dbReference type="Proteomes" id="UP000502345">
    <property type="component" value="Chromosome"/>
</dbReference>
<feature type="domain" description="AMP-dependent synthetase/ligase" evidence="1">
    <location>
        <begin position="157"/>
        <end position="364"/>
    </location>
</feature>
<evidence type="ECO:0000313" key="3">
    <source>
        <dbReference type="Proteomes" id="UP000502345"/>
    </source>
</evidence>
<gene>
    <name evidence="2" type="ORF">G9444_4316</name>
</gene>
<dbReference type="Pfam" id="PF00501">
    <property type="entry name" value="AMP-binding"/>
    <property type="match status" value="2"/>
</dbReference>
<evidence type="ECO:0000259" key="1">
    <source>
        <dbReference type="Pfam" id="PF00501"/>
    </source>
</evidence>
<dbReference type="InterPro" id="IPR042099">
    <property type="entry name" value="ANL_N_sf"/>
</dbReference>